<feature type="non-terminal residue" evidence="1">
    <location>
        <position position="1"/>
    </location>
</feature>
<reference evidence="1" key="1">
    <citation type="submission" date="2021-02" db="EMBL/GenBank/DDBJ databases">
        <authorList>
            <consortium name="DOE Joint Genome Institute"/>
            <person name="Ahrendt S."/>
            <person name="Looney B.P."/>
            <person name="Miyauchi S."/>
            <person name="Morin E."/>
            <person name="Drula E."/>
            <person name="Courty P.E."/>
            <person name="Chicoki N."/>
            <person name="Fauchery L."/>
            <person name="Kohler A."/>
            <person name="Kuo A."/>
            <person name="Labutti K."/>
            <person name="Pangilinan J."/>
            <person name="Lipzen A."/>
            <person name="Riley R."/>
            <person name="Andreopoulos W."/>
            <person name="He G."/>
            <person name="Johnson J."/>
            <person name="Barry K.W."/>
            <person name="Grigoriev I.V."/>
            <person name="Nagy L."/>
            <person name="Hibbett D."/>
            <person name="Henrissat B."/>
            <person name="Matheny P.B."/>
            <person name="Labbe J."/>
            <person name="Martin F."/>
        </authorList>
    </citation>
    <scope>NUCLEOTIDE SEQUENCE</scope>
    <source>
        <strain evidence="1">EC-137</strain>
    </source>
</reference>
<evidence type="ECO:0000313" key="1">
    <source>
        <dbReference type="EMBL" id="KAI0032314.1"/>
    </source>
</evidence>
<evidence type="ECO:0000313" key="2">
    <source>
        <dbReference type="Proteomes" id="UP000814128"/>
    </source>
</evidence>
<name>A0ACB8QKD5_9AGAM</name>
<keyword evidence="2" id="KW-1185">Reference proteome</keyword>
<gene>
    <name evidence="1" type="ORF">K488DRAFT_12425</name>
</gene>
<reference evidence="1" key="2">
    <citation type="journal article" date="2022" name="New Phytol.">
        <title>Evolutionary transition to the ectomycorrhizal habit in the genomes of a hyperdiverse lineage of mushroom-forming fungi.</title>
        <authorList>
            <person name="Looney B."/>
            <person name="Miyauchi S."/>
            <person name="Morin E."/>
            <person name="Drula E."/>
            <person name="Courty P.E."/>
            <person name="Kohler A."/>
            <person name="Kuo A."/>
            <person name="LaButti K."/>
            <person name="Pangilinan J."/>
            <person name="Lipzen A."/>
            <person name="Riley R."/>
            <person name="Andreopoulos W."/>
            <person name="He G."/>
            <person name="Johnson J."/>
            <person name="Nolan M."/>
            <person name="Tritt A."/>
            <person name="Barry K.W."/>
            <person name="Grigoriev I.V."/>
            <person name="Nagy L.G."/>
            <person name="Hibbett D."/>
            <person name="Henrissat B."/>
            <person name="Matheny P.B."/>
            <person name="Labbe J."/>
            <person name="Martin F.M."/>
        </authorList>
    </citation>
    <scope>NUCLEOTIDE SEQUENCE</scope>
    <source>
        <strain evidence="1">EC-137</strain>
    </source>
</reference>
<comment type="caution">
    <text evidence="1">The sequence shown here is derived from an EMBL/GenBank/DDBJ whole genome shotgun (WGS) entry which is preliminary data.</text>
</comment>
<protein>
    <submittedName>
        <fullName evidence="1">Uncharacterized protein</fullName>
    </submittedName>
</protein>
<feature type="non-terminal residue" evidence="1">
    <location>
        <position position="1205"/>
    </location>
</feature>
<organism evidence="1 2">
    <name type="scientific">Vararia minispora EC-137</name>
    <dbReference type="NCBI Taxonomy" id="1314806"/>
    <lineage>
        <taxon>Eukaryota</taxon>
        <taxon>Fungi</taxon>
        <taxon>Dikarya</taxon>
        <taxon>Basidiomycota</taxon>
        <taxon>Agaricomycotina</taxon>
        <taxon>Agaricomycetes</taxon>
        <taxon>Russulales</taxon>
        <taxon>Lachnocladiaceae</taxon>
        <taxon>Vararia</taxon>
    </lineage>
</organism>
<proteinExistence type="predicted"/>
<accession>A0ACB8QKD5</accession>
<dbReference type="Proteomes" id="UP000814128">
    <property type="component" value="Unassembled WGS sequence"/>
</dbReference>
<sequence>RKRQRSTSLNSATSSTSPKRAVSEDAISYSLENSTSTLTSSTLDLDTLMSDLAESSNATDVPTQGGDAISGEQRLARIEELRKHSMQPGDVWYIISRSWWRRWRRSITGEVDKDEKSVMEEADIGPVENASILEPNDELKPNLVEGVDFEFVPKEAWDLLVQWYGESEHALPRSVIRRGAMNSHDIVEVYPYRFRAFRVTDEPWKTETHGSTEYYIYASQAQSVRDLIRDLAEAVEPALTDEYRVWHVEASGLSGGDWPSGKLMDINDTSTLLDPSDDLILDALIDSGDAFAVEFQKNSKWLVTKSDKAKDDPKPLFSQGNDFFGTGRFKPVTGTKATSTVSTASSSSFLKPAAPIAKPAKIIPPGTLGLGNLGNTCFMNSAIQCLAHTRELADYFLMQVFSQELNPDNPLGMGGAIAESFGALLGRIWAPNATSFPPREFKQVLARFAPQFSGYQQHDSQELVAFLLDGLHEDLNRVLKKPYVEKPDWEGGGDIELVKLAKDSWEGYMKRNDSVIVDLFQSQYRSTLICPECNKVSVTFDPFMYLTLPLPVHKKWRHEINYIPTSPSKPHVKVWVEVNGDASFKEVRLLLGRWMETNPEHLMTMEIFSHKFYKILDDSVFVSEMQPNDTIFCFELPCPSRQSRSWKPSDTDPFLIPVILADVTPPRFTSFPRQSNPNNFGHPMIVAITREDARSVERIEECIVEQLSRWTRYSRELWSWLPTEEAMEEVRISFADSVVETVTEIKENGDVIVQALRLEEGDIVDERGMMLDEEPSTPASSKAQGGQDSIRRTGIKKEVFVMKLQPHIKDYGSGYTYQYNKFEEWGDRRHEAAADQVEQEPVLLQADDQIVLEFESNMREFYFGTEGAMFDSWVGFQHPDIEEARRLAKAQKNSITLDDCLKEFTKEEQLGEDDLWYCPTCKKHQQATKKFDIWGVPDVLVVHLKRFSNSRLLRDKIDTFVDFPVTGLDLTEMAQERKVAQRLREQGVDVAALGICGDLDEPLLYDLFAVDEHLGGLGGGHYRAYAYNHGTDKWHHFDDSFVTEARPQDAVNANAYLLFYRRRTSRPLGGKTHVMIEEARAKTHLETCSSPNTDVPISNVQAQLPTPPNEPAPPALPRRLGEMAHFGTARWATPGTGTASSPSSSPPPLDDADPPSFDDAQLDDVLQTTLDPLVLANHHFDFGSSKASPSSSIEAELDESEEERP</sequence>
<dbReference type="EMBL" id="MU273550">
    <property type="protein sequence ID" value="KAI0032314.1"/>
    <property type="molecule type" value="Genomic_DNA"/>
</dbReference>